<dbReference type="OrthoDB" id="201686at135622"/>
<dbReference type="Proteomes" id="UP000001317">
    <property type="component" value="Chromosome"/>
</dbReference>
<dbReference type="KEGG" id="shl:Shal_2187"/>
<organism evidence="1 2">
    <name type="scientific">Shewanella halifaxensis (strain HAW-EB4)</name>
    <dbReference type="NCBI Taxonomy" id="458817"/>
    <lineage>
        <taxon>Bacteria</taxon>
        <taxon>Pseudomonadati</taxon>
        <taxon>Pseudomonadota</taxon>
        <taxon>Gammaproteobacteria</taxon>
        <taxon>Alteromonadales</taxon>
        <taxon>Shewanellaceae</taxon>
        <taxon>Shewanella</taxon>
    </lineage>
</organism>
<gene>
    <name evidence="1" type="ordered locus">Shal_2187</name>
</gene>
<dbReference type="HOGENOM" id="CLU_1609665_0_0_6"/>
<protein>
    <submittedName>
        <fullName evidence="1">Uncharacterized protein</fullName>
    </submittedName>
</protein>
<reference evidence="1" key="1">
    <citation type="submission" date="2008-01" db="EMBL/GenBank/DDBJ databases">
        <title>Complete sequence of Shewanella halifaxensis HAW-EB4.</title>
        <authorList>
            <consortium name="US DOE Joint Genome Institute"/>
            <person name="Copeland A."/>
            <person name="Lucas S."/>
            <person name="Lapidus A."/>
            <person name="Glavina del Rio T."/>
            <person name="Dalin E."/>
            <person name="Tice H."/>
            <person name="Bruce D."/>
            <person name="Goodwin L."/>
            <person name="Pitluck S."/>
            <person name="Sims D."/>
            <person name="Brettin T."/>
            <person name="Detter J.C."/>
            <person name="Han C."/>
            <person name="Kuske C.R."/>
            <person name="Schmutz J."/>
            <person name="Larimer F."/>
            <person name="Land M."/>
            <person name="Hauser L."/>
            <person name="Kyrpides N."/>
            <person name="Kim E."/>
            <person name="Zhao J.-S."/>
            <person name="Richardson P."/>
        </authorList>
    </citation>
    <scope>NUCLEOTIDE SEQUENCE [LARGE SCALE GENOMIC DNA]</scope>
    <source>
        <strain evidence="1">HAW-EB4</strain>
    </source>
</reference>
<keyword evidence="2" id="KW-1185">Reference proteome</keyword>
<dbReference type="RefSeq" id="WP_012277276.1">
    <property type="nucleotide sequence ID" value="NC_010334.1"/>
</dbReference>
<accession>B0TUL8</accession>
<proteinExistence type="predicted"/>
<dbReference type="eggNOG" id="ENOG502ZTDM">
    <property type="taxonomic scope" value="Bacteria"/>
</dbReference>
<evidence type="ECO:0000313" key="1">
    <source>
        <dbReference type="EMBL" id="ABZ76746.1"/>
    </source>
</evidence>
<dbReference type="EMBL" id="CP000931">
    <property type="protein sequence ID" value="ABZ76746.1"/>
    <property type="molecule type" value="Genomic_DNA"/>
</dbReference>
<evidence type="ECO:0000313" key="2">
    <source>
        <dbReference type="Proteomes" id="UP000001317"/>
    </source>
</evidence>
<name>B0TUL8_SHEHH</name>
<dbReference type="AlphaFoldDB" id="B0TUL8"/>
<sequence length="165" mass="19302">MNIKYWFHGSLQKIDTFEPFSHFGSLESAKERVQKKKIEEDKSSSPSFIHKCSITIDENEILFLTEDWLSNRAQSLARALKENFPSDLKFVEIWKELRDLPSSGMDNRERTIKVNEIGYPKLLDELRMRNLKAVSYKNEVEDKGHISIVIITPDIIHIQEVIEHT</sequence>